<dbReference type="Pfam" id="PF00085">
    <property type="entry name" value="Thioredoxin"/>
    <property type="match status" value="1"/>
</dbReference>
<accession>A0A9W8CPA9</accession>
<gene>
    <name evidence="3" type="primary">TXNDC8_2</name>
    <name evidence="3" type="ORF">LPJ53_004934</name>
</gene>
<evidence type="ECO:0000313" key="3">
    <source>
        <dbReference type="EMBL" id="KAJ1720444.1"/>
    </source>
</evidence>
<protein>
    <submittedName>
        <fullName evidence="3">Glycerol ether metabolic process</fullName>
    </submittedName>
</protein>
<dbReference type="PROSITE" id="PS51352">
    <property type="entry name" value="THIOREDOXIN_2"/>
    <property type="match status" value="1"/>
</dbReference>
<reference evidence="3" key="1">
    <citation type="submission" date="2022-07" db="EMBL/GenBank/DDBJ databases">
        <title>Phylogenomic reconstructions and comparative analyses of Kickxellomycotina fungi.</title>
        <authorList>
            <person name="Reynolds N.K."/>
            <person name="Stajich J.E."/>
            <person name="Barry K."/>
            <person name="Grigoriev I.V."/>
            <person name="Crous P."/>
            <person name="Smith M.E."/>
        </authorList>
    </citation>
    <scope>NUCLEOTIDE SEQUENCE</scope>
    <source>
        <strain evidence="3">NBRC 32514</strain>
    </source>
</reference>
<keyword evidence="1" id="KW-1015">Disulfide bond</keyword>
<dbReference type="Gene3D" id="3.40.30.10">
    <property type="entry name" value="Glutaredoxin"/>
    <property type="match status" value="1"/>
</dbReference>
<feature type="domain" description="Thioredoxin" evidence="2">
    <location>
        <begin position="1"/>
        <end position="132"/>
    </location>
</feature>
<comment type="caution">
    <text evidence="3">The sequence shown here is derived from an EMBL/GenBank/DDBJ whole genome shotgun (WGS) entry which is preliminary data.</text>
</comment>
<dbReference type="InterPro" id="IPR013766">
    <property type="entry name" value="Thioredoxin_domain"/>
</dbReference>
<name>A0A9W8CPA9_9FUNG</name>
<dbReference type="PANTHER" id="PTHR46115">
    <property type="entry name" value="THIOREDOXIN-LIKE PROTEIN 1"/>
    <property type="match status" value="1"/>
</dbReference>
<dbReference type="OrthoDB" id="19690at2759"/>
<evidence type="ECO:0000259" key="2">
    <source>
        <dbReference type="PROSITE" id="PS51352"/>
    </source>
</evidence>
<sequence length="136" mass="14655">MSTLVTSVEQFNQLLEKYPKMAIDFKAVWCGPCKLISPAFEGHAKAQKEALKADSTKTDDIVFVTVDVDDLPEIAEQYKITAMPTFKFLVNGKEVDELIGANKGTLEIKVKGLLGVKTQAPAAAPAAEENKAAEAA</sequence>
<evidence type="ECO:0000313" key="4">
    <source>
        <dbReference type="Proteomes" id="UP001149813"/>
    </source>
</evidence>
<proteinExistence type="predicted"/>
<organism evidence="3 4">
    <name type="scientific">Coemansia erecta</name>
    <dbReference type="NCBI Taxonomy" id="147472"/>
    <lineage>
        <taxon>Eukaryota</taxon>
        <taxon>Fungi</taxon>
        <taxon>Fungi incertae sedis</taxon>
        <taxon>Zoopagomycota</taxon>
        <taxon>Kickxellomycotina</taxon>
        <taxon>Kickxellomycetes</taxon>
        <taxon>Kickxellales</taxon>
        <taxon>Kickxellaceae</taxon>
        <taxon>Coemansia</taxon>
    </lineage>
</organism>
<dbReference type="EMBL" id="JANBOJ010000258">
    <property type="protein sequence ID" value="KAJ1720444.1"/>
    <property type="molecule type" value="Genomic_DNA"/>
</dbReference>
<dbReference type="SUPFAM" id="SSF52833">
    <property type="entry name" value="Thioredoxin-like"/>
    <property type="match status" value="1"/>
</dbReference>
<evidence type="ECO:0000256" key="1">
    <source>
        <dbReference type="ARBA" id="ARBA00023157"/>
    </source>
</evidence>
<dbReference type="Proteomes" id="UP001149813">
    <property type="component" value="Unassembled WGS sequence"/>
</dbReference>
<dbReference type="CDD" id="cd02947">
    <property type="entry name" value="TRX_family"/>
    <property type="match status" value="1"/>
</dbReference>
<dbReference type="AlphaFoldDB" id="A0A9W8CPA9"/>
<dbReference type="InterPro" id="IPR036249">
    <property type="entry name" value="Thioredoxin-like_sf"/>
</dbReference>
<keyword evidence="4" id="KW-1185">Reference proteome</keyword>